<accession>A0ACC0U2H9</accession>
<dbReference type="EMBL" id="JAGFNK010000213">
    <property type="protein sequence ID" value="KAI9458113.1"/>
    <property type="molecule type" value="Genomic_DNA"/>
</dbReference>
<protein>
    <submittedName>
        <fullName evidence="1">Vps5-domain-containing protein</fullName>
    </submittedName>
</protein>
<comment type="caution">
    <text evidence="1">The sequence shown here is derived from an EMBL/GenBank/DDBJ whole genome shotgun (WGS) entry which is preliminary data.</text>
</comment>
<proteinExistence type="predicted"/>
<reference evidence="1" key="1">
    <citation type="submission" date="2021-03" db="EMBL/GenBank/DDBJ databases">
        <title>Evolutionary priming and transition to the ectomycorrhizal habit in an iconic lineage of mushroom-forming fungi: is preadaptation a requirement?</title>
        <authorList>
            <consortium name="DOE Joint Genome Institute"/>
            <person name="Looney B.P."/>
            <person name="Miyauchi S."/>
            <person name="Morin E."/>
            <person name="Drula E."/>
            <person name="Courty P.E."/>
            <person name="Chicoki N."/>
            <person name="Fauchery L."/>
            <person name="Kohler A."/>
            <person name="Kuo A."/>
            <person name="LaButti K."/>
            <person name="Pangilinan J."/>
            <person name="Lipzen A."/>
            <person name="Riley R."/>
            <person name="Andreopoulos W."/>
            <person name="He G."/>
            <person name="Johnson J."/>
            <person name="Barry K.W."/>
            <person name="Grigoriev I.V."/>
            <person name="Nagy L."/>
            <person name="Hibbett D."/>
            <person name="Henrissat B."/>
            <person name="Matheny P.B."/>
            <person name="Labbe J."/>
            <person name="Martin A.F."/>
        </authorList>
    </citation>
    <scope>NUCLEOTIDE SEQUENCE</scope>
    <source>
        <strain evidence="1">BPL698</strain>
    </source>
</reference>
<keyword evidence="2" id="KW-1185">Reference proteome</keyword>
<name>A0ACC0U2H9_9AGAM</name>
<sequence>MSGFDDLLQQSSRALEENPFEDPFARPRSGSPDPWSNYTHQSAIAASPTFEYGTSGFGGMSNTTQPIQAHDNTLGPSATESHVYIASAVPSDPLDSANLPMDDEPESTIKPLTSPRYSGIKESVVTGPLPPPPSSLLEAVSSEPAVEPDPPRTASPARPSITSPPASSPAVDPSSPVTPSFMVPEEPVEDTSPPSPPPPSSARLPQRQETLHPSTHLTFDSSSPTISDPHRVISTPLDQPPVTAFASLALGGESFNEWDGAQSVFVNNTSIPTVAQEEDDDDDDKPLRPRPTAPPEKKETGLQPVFTITVEDPQKVGDPIRAFTMYTVHTKTTSPTFSKPSFSVLRRYSDFLWLYETLSINNPGVIVPPVPEKSPFGRFDDQFVQQRRFALENCINKIANHPVLCKDADLKFFLESDTFSLDIKHRKAELASERGGLMASIGQSITGPRFVETDEWFDRQRAYLEVLESQLRGLVKAIEMVTRNRSELASAVGEFAQTVSDLAASDLGKSLSHSLEELAELERKAQQIESAQMRADQATLLSTADEYARLVNSVRMAFSSRVRVYHAWQHADAELRQLKNAHERNRVQGKIVTDRLGQSYSQIGEAERRVLEAKHGFEHVSRLVKSEVARFEQERIEDFKKSLESLLDGMITRQKETIQAREAFQQLLLKKIPGSKGTTLTSAV</sequence>
<dbReference type="Proteomes" id="UP001207468">
    <property type="component" value="Unassembled WGS sequence"/>
</dbReference>
<evidence type="ECO:0000313" key="2">
    <source>
        <dbReference type="Proteomes" id="UP001207468"/>
    </source>
</evidence>
<evidence type="ECO:0000313" key="1">
    <source>
        <dbReference type="EMBL" id="KAI9458113.1"/>
    </source>
</evidence>
<gene>
    <name evidence="1" type="ORF">F5148DRAFT_1321616</name>
</gene>
<organism evidence="1 2">
    <name type="scientific">Russula earlei</name>
    <dbReference type="NCBI Taxonomy" id="71964"/>
    <lineage>
        <taxon>Eukaryota</taxon>
        <taxon>Fungi</taxon>
        <taxon>Dikarya</taxon>
        <taxon>Basidiomycota</taxon>
        <taxon>Agaricomycotina</taxon>
        <taxon>Agaricomycetes</taxon>
        <taxon>Russulales</taxon>
        <taxon>Russulaceae</taxon>
        <taxon>Russula</taxon>
    </lineage>
</organism>